<evidence type="ECO:0000313" key="17">
    <source>
        <dbReference type="EMBL" id="SEA25598.1"/>
    </source>
</evidence>
<dbReference type="HAMAP" id="MF_01274">
    <property type="entry name" value="Pantothen_kinase_3"/>
    <property type="match status" value="1"/>
</dbReference>
<comment type="cofactor">
    <cofactor evidence="2">
        <name>K(+)</name>
        <dbReference type="ChEBI" id="CHEBI:29103"/>
    </cofactor>
</comment>
<comment type="cofactor">
    <cofactor evidence="16">
        <name>NH4(+)</name>
        <dbReference type="ChEBI" id="CHEBI:28938"/>
    </cofactor>
    <cofactor evidence="16">
        <name>K(+)</name>
        <dbReference type="ChEBI" id="CHEBI:29103"/>
    </cofactor>
    <text evidence="16">A monovalent cation. Ammonium or potassium.</text>
</comment>
<evidence type="ECO:0000256" key="7">
    <source>
        <dbReference type="ARBA" id="ARBA00022490"/>
    </source>
</evidence>
<keyword evidence="13 16" id="KW-0173">Coenzyme A biosynthesis</keyword>
<dbReference type="EMBL" id="FNRI01000002">
    <property type="protein sequence ID" value="SEA25598.1"/>
    <property type="molecule type" value="Genomic_DNA"/>
</dbReference>
<reference evidence="17 18" key="1">
    <citation type="submission" date="2016-10" db="EMBL/GenBank/DDBJ databases">
        <authorList>
            <person name="de Groot N.N."/>
        </authorList>
    </citation>
    <scope>NUCLEOTIDE SEQUENCE [LARGE SCALE GENOMIC DNA]</scope>
    <source>
        <strain evidence="17 18">DSM 25383</strain>
    </source>
</reference>
<evidence type="ECO:0000256" key="9">
    <source>
        <dbReference type="ARBA" id="ARBA00022741"/>
    </source>
</evidence>
<evidence type="ECO:0000256" key="11">
    <source>
        <dbReference type="ARBA" id="ARBA00022840"/>
    </source>
</evidence>
<feature type="binding site" evidence="16">
    <location>
        <position position="86"/>
    </location>
    <ligand>
        <name>substrate</name>
    </ligand>
</feature>
<evidence type="ECO:0000256" key="14">
    <source>
        <dbReference type="ARBA" id="ARBA00038036"/>
    </source>
</evidence>
<dbReference type="Pfam" id="PF03309">
    <property type="entry name" value="Pan_kinase"/>
    <property type="match status" value="1"/>
</dbReference>
<evidence type="ECO:0000256" key="1">
    <source>
        <dbReference type="ARBA" id="ARBA00001206"/>
    </source>
</evidence>
<comment type="function">
    <text evidence="16">Catalyzes the phosphorylation of pantothenate (Pan), the first step in CoA biosynthesis.</text>
</comment>
<dbReference type="PANTHER" id="PTHR34265">
    <property type="entry name" value="TYPE III PANTOTHENATE KINASE"/>
    <property type="match status" value="1"/>
</dbReference>
<dbReference type="InterPro" id="IPR004619">
    <property type="entry name" value="Type_III_PanK"/>
</dbReference>
<dbReference type="EC" id="2.7.1.33" evidence="6 16"/>
<evidence type="ECO:0000256" key="13">
    <source>
        <dbReference type="ARBA" id="ARBA00022993"/>
    </source>
</evidence>
<dbReference type="CDD" id="cd24015">
    <property type="entry name" value="ASKHA_NBD_PanK-III"/>
    <property type="match status" value="1"/>
</dbReference>
<sequence length="246" mass="26952">MNLVVDIGNTLVKLAVFDDGRLVAQHCVERLLPSMLDELLGGRRAAKAVVASTRGEADDVVETVRPFADYLLEFTSQTPVPIDSAYRTPETLGRDRLAAAVGAAALYPGRDVLIVDFGTAVTIDLVTADGTFRGGCISPGMKTRFRALHDYTAKLPLCGPTEDEQLQGLTTEEAIRLGVMNSLTFEIEGYIARMREKIDDLCVIFTGGDAKYFAKRIKNTIFANCNLVFCGLDRILEYNAIEEHLD</sequence>
<evidence type="ECO:0000256" key="5">
    <source>
        <dbReference type="ARBA" id="ARBA00011738"/>
    </source>
</evidence>
<dbReference type="Gene3D" id="3.30.420.40">
    <property type="match status" value="2"/>
</dbReference>
<evidence type="ECO:0000256" key="16">
    <source>
        <dbReference type="HAMAP-Rule" id="MF_01274"/>
    </source>
</evidence>
<dbReference type="GO" id="GO:0005524">
    <property type="term" value="F:ATP binding"/>
    <property type="evidence" value="ECO:0007669"/>
    <property type="project" value="UniProtKB-UniRule"/>
</dbReference>
<dbReference type="InterPro" id="IPR043129">
    <property type="entry name" value="ATPase_NBD"/>
</dbReference>
<feature type="binding site" evidence="16">
    <location>
        <position position="171"/>
    </location>
    <ligand>
        <name>substrate</name>
    </ligand>
</feature>
<keyword evidence="12 16" id="KW-0630">Potassium</keyword>
<dbReference type="OrthoDB" id="9804707at2"/>
<keyword evidence="9 16" id="KW-0547">Nucleotide-binding</keyword>
<evidence type="ECO:0000313" key="18">
    <source>
        <dbReference type="Proteomes" id="UP000183253"/>
    </source>
</evidence>
<evidence type="ECO:0000256" key="12">
    <source>
        <dbReference type="ARBA" id="ARBA00022958"/>
    </source>
</evidence>
<organism evidence="17 18">
    <name type="scientific">Alistipes timonensis JC136</name>
    <dbReference type="NCBI Taxonomy" id="1033731"/>
    <lineage>
        <taxon>Bacteria</taxon>
        <taxon>Pseudomonadati</taxon>
        <taxon>Bacteroidota</taxon>
        <taxon>Bacteroidia</taxon>
        <taxon>Bacteroidales</taxon>
        <taxon>Rikenellaceae</taxon>
        <taxon>Alistipes</taxon>
    </lineage>
</organism>
<keyword evidence="16" id="KW-0479">Metal-binding</keyword>
<keyword evidence="8 16" id="KW-0808">Transferase</keyword>
<keyword evidence="10 16" id="KW-0418">Kinase</keyword>
<keyword evidence="11 16" id="KW-0067">ATP-binding</keyword>
<dbReference type="NCBIfam" id="TIGR00671">
    <property type="entry name" value="baf"/>
    <property type="match status" value="1"/>
</dbReference>
<proteinExistence type="inferred from homology"/>
<dbReference type="SUPFAM" id="SSF53067">
    <property type="entry name" value="Actin-like ATPase domain"/>
    <property type="match status" value="2"/>
</dbReference>
<dbReference type="STRING" id="1033731.SAMN05444145_102292"/>
<dbReference type="PANTHER" id="PTHR34265:SF1">
    <property type="entry name" value="TYPE III PANTOTHENATE KINASE"/>
    <property type="match status" value="1"/>
</dbReference>
<dbReference type="GO" id="GO:0046872">
    <property type="term" value="F:metal ion binding"/>
    <property type="evidence" value="ECO:0007669"/>
    <property type="project" value="UniProtKB-KW"/>
</dbReference>
<dbReference type="RefSeq" id="WP_010263112.1">
    <property type="nucleotide sequence ID" value="NZ_CAEG01000012.1"/>
</dbReference>
<dbReference type="Proteomes" id="UP000183253">
    <property type="component" value="Unassembled WGS sequence"/>
</dbReference>
<feature type="active site" description="Proton acceptor" evidence="16">
    <location>
        <position position="95"/>
    </location>
</feature>
<feature type="binding site" evidence="16">
    <location>
        <position position="116"/>
    </location>
    <ligand>
        <name>K(+)</name>
        <dbReference type="ChEBI" id="CHEBI:29103"/>
    </ligand>
</feature>
<evidence type="ECO:0000256" key="8">
    <source>
        <dbReference type="ARBA" id="ARBA00022679"/>
    </source>
</evidence>
<feature type="binding site" evidence="16">
    <location>
        <position position="119"/>
    </location>
    <ligand>
        <name>ATP</name>
        <dbReference type="ChEBI" id="CHEBI:30616"/>
    </ligand>
</feature>
<dbReference type="GO" id="GO:0015937">
    <property type="term" value="P:coenzyme A biosynthetic process"/>
    <property type="evidence" value="ECO:0007669"/>
    <property type="project" value="UniProtKB-UniRule"/>
</dbReference>
<gene>
    <name evidence="16" type="primary">coaX</name>
    <name evidence="17" type="ORF">SAMN05444145_102292</name>
</gene>
<protein>
    <recommendedName>
        <fullName evidence="15 16">Type III pantothenate kinase</fullName>
        <ecNumber evidence="6 16">2.7.1.33</ecNumber>
    </recommendedName>
    <alternativeName>
        <fullName evidence="16">PanK-III</fullName>
    </alternativeName>
    <alternativeName>
        <fullName evidence="16">Pantothenic acid kinase</fullName>
    </alternativeName>
</protein>
<keyword evidence="7 16" id="KW-0963">Cytoplasm</keyword>
<evidence type="ECO:0000256" key="3">
    <source>
        <dbReference type="ARBA" id="ARBA00004496"/>
    </source>
</evidence>
<keyword evidence="18" id="KW-1185">Reference proteome</keyword>
<evidence type="ECO:0000256" key="6">
    <source>
        <dbReference type="ARBA" id="ARBA00012102"/>
    </source>
</evidence>
<comment type="subunit">
    <text evidence="5 16">Homodimer.</text>
</comment>
<comment type="catalytic activity">
    <reaction evidence="1 16">
        <text>(R)-pantothenate + ATP = (R)-4'-phosphopantothenate + ADP + H(+)</text>
        <dbReference type="Rhea" id="RHEA:16373"/>
        <dbReference type="ChEBI" id="CHEBI:10986"/>
        <dbReference type="ChEBI" id="CHEBI:15378"/>
        <dbReference type="ChEBI" id="CHEBI:29032"/>
        <dbReference type="ChEBI" id="CHEBI:30616"/>
        <dbReference type="ChEBI" id="CHEBI:456216"/>
        <dbReference type="EC" id="2.7.1.33"/>
    </reaction>
</comment>
<dbReference type="GO" id="GO:0005737">
    <property type="term" value="C:cytoplasm"/>
    <property type="evidence" value="ECO:0007669"/>
    <property type="project" value="UniProtKB-SubCell"/>
</dbReference>
<evidence type="ECO:0000256" key="4">
    <source>
        <dbReference type="ARBA" id="ARBA00005225"/>
    </source>
</evidence>
<comment type="subcellular location">
    <subcellularLocation>
        <location evidence="3 16">Cytoplasm</location>
    </subcellularLocation>
</comment>
<accession>A0A1H3ZPK4</accession>
<comment type="pathway">
    <text evidence="4 16">Cofactor biosynthesis; coenzyme A biosynthesis; CoA from (R)-pantothenate: step 1/5.</text>
</comment>
<dbReference type="AlphaFoldDB" id="A0A1H3ZPK4"/>
<dbReference type="UniPathway" id="UPA00241">
    <property type="reaction ID" value="UER00352"/>
</dbReference>
<evidence type="ECO:0000256" key="15">
    <source>
        <dbReference type="ARBA" id="ARBA00040883"/>
    </source>
</evidence>
<feature type="binding site" evidence="16">
    <location>
        <begin position="6"/>
        <end position="13"/>
    </location>
    <ligand>
        <name>ATP</name>
        <dbReference type="ChEBI" id="CHEBI:30616"/>
    </ligand>
</feature>
<dbReference type="GO" id="GO:0004594">
    <property type="term" value="F:pantothenate kinase activity"/>
    <property type="evidence" value="ECO:0007669"/>
    <property type="project" value="UniProtKB-UniRule"/>
</dbReference>
<evidence type="ECO:0000256" key="10">
    <source>
        <dbReference type="ARBA" id="ARBA00022777"/>
    </source>
</evidence>
<comment type="similarity">
    <text evidence="14 16">Belongs to the type III pantothenate kinase family.</text>
</comment>
<feature type="binding site" evidence="16">
    <location>
        <begin position="93"/>
        <end position="96"/>
    </location>
    <ligand>
        <name>substrate</name>
    </ligand>
</feature>
<evidence type="ECO:0000256" key="2">
    <source>
        <dbReference type="ARBA" id="ARBA00001958"/>
    </source>
</evidence>
<name>A0A1H3ZPK4_9BACT</name>